<keyword evidence="12" id="KW-1185">Reference proteome</keyword>
<sequence length="143" mass="15430">MDEAQICFVPILRAGCGLLDGMLDLVPSASVGHVGMQRHHVTLEAEEYYFKVPDHIHQKCCIVLDPMLATGNSADAAITRLKQAGAKNIIFACLIAAPEGVALLQKIHPDVRIITCSLDEKLDEKGYIVPGLGDAGDRFFGTD</sequence>
<evidence type="ECO:0000256" key="3">
    <source>
        <dbReference type="ARBA" id="ARBA00009516"/>
    </source>
</evidence>
<evidence type="ECO:0000256" key="2">
    <source>
        <dbReference type="ARBA" id="ARBA00005180"/>
    </source>
</evidence>
<keyword evidence="9" id="KW-0342">GTP-binding</keyword>
<dbReference type="Proteomes" id="UP001062901">
    <property type="component" value="Unassembled WGS sequence"/>
</dbReference>
<evidence type="ECO:0000313" key="12">
    <source>
        <dbReference type="Proteomes" id="UP001062901"/>
    </source>
</evidence>
<evidence type="ECO:0000256" key="1">
    <source>
        <dbReference type="ARBA" id="ARBA00001946"/>
    </source>
</evidence>
<dbReference type="InterPro" id="IPR000836">
    <property type="entry name" value="PRTase_dom"/>
</dbReference>
<evidence type="ECO:0000256" key="6">
    <source>
        <dbReference type="ARBA" id="ARBA00022676"/>
    </source>
</evidence>
<name>A0ABQ0NX75_9PROT</name>
<dbReference type="Pfam" id="PF14681">
    <property type="entry name" value="UPRTase"/>
    <property type="match status" value="1"/>
</dbReference>
<keyword evidence="6 11" id="KW-0328">Glycosyltransferase</keyword>
<comment type="caution">
    <text evidence="11">The sequence shown here is derived from an EMBL/GenBank/DDBJ whole genome shotgun (WGS) entry which is preliminary data.</text>
</comment>
<dbReference type="CDD" id="cd06223">
    <property type="entry name" value="PRTases_typeI"/>
    <property type="match status" value="1"/>
</dbReference>
<comment type="similarity">
    <text evidence="3">Belongs to the UPRTase family.</text>
</comment>
<dbReference type="NCBIfam" id="NF001097">
    <property type="entry name" value="PRK00129.1"/>
    <property type="match status" value="1"/>
</dbReference>
<gene>
    <name evidence="11" type="ORF">AA15669_0550</name>
</gene>
<keyword evidence="5" id="KW-0021">Allosteric enzyme</keyword>
<dbReference type="GO" id="GO:0016757">
    <property type="term" value="F:glycosyltransferase activity"/>
    <property type="evidence" value="ECO:0007669"/>
    <property type="project" value="UniProtKB-KW"/>
</dbReference>
<evidence type="ECO:0000256" key="7">
    <source>
        <dbReference type="ARBA" id="ARBA00022679"/>
    </source>
</evidence>
<accession>A0ABQ0NX75</accession>
<evidence type="ECO:0000256" key="4">
    <source>
        <dbReference type="ARBA" id="ARBA00011894"/>
    </source>
</evidence>
<dbReference type="SUPFAM" id="SSF53271">
    <property type="entry name" value="PRTase-like"/>
    <property type="match status" value="1"/>
</dbReference>
<dbReference type="PANTHER" id="PTHR32315:SF4">
    <property type="entry name" value="URACIL PHOSPHORIBOSYLTRANSFERASE, CHLOROPLASTIC"/>
    <property type="match status" value="1"/>
</dbReference>
<dbReference type="Gene3D" id="3.40.50.2020">
    <property type="match status" value="1"/>
</dbReference>
<dbReference type="EMBL" id="BAQD01000005">
    <property type="protein sequence ID" value="GBQ05620.1"/>
    <property type="molecule type" value="Genomic_DNA"/>
</dbReference>
<evidence type="ECO:0000313" key="11">
    <source>
        <dbReference type="EMBL" id="GBQ05620.1"/>
    </source>
</evidence>
<dbReference type="EC" id="2.4.2.9" evidence="4"/>
<keyword evidence="8" id="KW-0547">Nucleotide-binding</keyword>
<evidence type="ECO:0000256" key="5">
    <source>
        <dbReference type="ARBA" id="ARBA00022533"/>
    </source>
</evidence>
<protein>
    <recommendedName>
        <fullName evidence="4">uracil phosphoribosyltransferase</fullName>
        <ecNumber evidence="4">2.4.2.9</ecNumber>
    </recommendedName>
</protein>
<comment type="pathway">
    <text evidence="2">Pyrimidine metabolism; UMP biosynthesis via salvage pathway; UMP from uracil: step 1/1.</text>
</comment>
<comment type="cofactor">
    <cofactor evidence="1">
        <name>Mg(2+)</name>
        <dbReference type="ChEBI" id="CHEBI:18420"/>
    </cofactor>
</comment>
<reference evidence="11" key="1">
    <citation type="submission" date="2013-04" db="EMBL/GenBank/DDBJ databases">
        <title>The genome sequencing project of 58 acetic acid bacteria.</title>
        <authorList>
            <person name="Okamoto-Kainuma A."/>
            <person name="Ishikawa M."/>
            <person name="Umino S."/>
            <person name="Koizumi Y."/>
            <person name="Shiwa Y."/>
            <person name="Yoshikawa H."/>
            <person name="Matsutani M."/>
            <person name="Matsushita K."/>
        </authorList>
    </citation>
    <scope>NUCLEOTIDE SEQUENCE</scope>
    <source>
        <strain evidence="11">DSM 15669</strain>
    </source>
</reference>
<evidence type="ECO:0000256" key="8">
    <source>
        <dbReference type="ARBA" id="ARBA00022741"/>
    </source>
</evidence>
<feature type="domain" description="Phosphoribosyltransferase" evidence="10">
    <location>
        <begin position="3"/>
        <end position="142"/>
    </location>
</feature>
<keyword evidence="7" id="KW-0808">Transferase</keyword>
<evidence type="ECO:0000256" key="9">
    <source>
        <dbReference type="ARBA" id="ARBA00023134"/>
    </source>
</evidence>
<organism evidence="11 12">
    <name type="scientific">Saccharibacter floricola DSM 15669</name>
    <dbReference type="NCBI Taxonomy" id="1123227"/>
    <lineage>
        <taxon>Bacteria</taxon>
        <taxon>Pseudomonadati</taxon>
        <taxon>Pseudomonadota</taxon>
        <taxon>Alphaproteobacteria</taxon>
        <taxon>Acetobacterales</taxon>
        <taxon>Acetobacteraceae</taxon>
        <taxon>Saccharibacter</taxon>
    </lineage>
</organism>
<dbReference type="PANTHER" id="PTHR32315">
    <property type="entry name" value="ADENINE PHOSPHORIBOSYLTRANSFERASE"/>
    <property type="match status" value="1"/>
</dbReference>
<dbReference type="InterPro" id="IPR029057">
    <property type="entry name" value="PRTase-like"/>
</dbReference>
<evidence type="ECO:0000259" key="10">
    <source>
        <dbReference type="Pfam" id="PF14681"/>
    </source>
</evidence>
<proteinExistence type="inferred from homology"/>
<dbReference type="InterPro" id="IPR050054">
    <property type="entry name" value="UPRTase/APRTase"/>
</dbReference>